<organism evidence="5 6">
    <name type="scientific">Sphingosinicella soli</name>
    <dbReference type="NCBI Taxonomy" id="333708"/>
    <lineage>
        <taxon>Bacteria</taxon>
        <taxon>Pseudomonadati</taxon>
        <taxon>Pseudomonadota</taxon>
        <taxon>Alphaproteobacteria</taxon>
        <taxon>Sphingomonadales</taxon>
        <taxon>Sphingosinicellaceae</taxon>
        <taxon>Sphingosinicella</taxon>
    </lineage>
</organism>
<protein>
    <submittedName>
        <fullName evidence="5">2,4-dichlorophenol 6-monooxygenase</fullName>
        <ecNumber evidence="5">1.14.13.20</ecNumber>
    </submittedName>
</protein>
<dbReference type="PRINTS" id="PR00420">
    <property type="entry name" value="RNGMNOXGNASE"/>
</dbReference>
<name>A0A7W7F6D0_9SPHN</name>
<dbReference type="Pfam" id="PF21274">
    <property type="entry name" value="Rng_hyd_C"/>
    <property type="match status" value="1"/>
</dbReference>
<dbReference type="Gene3D" id="3.40.30.120">
    <property type="match status" value="1"/>
</dbReference>
<evidence type="ECO:0000256" key="3">
    <source>
        <dbReference type="ARBA" id="ARBA00022827"/>
    </source>
</evidence>
<dbReference type="GO" id="GO:0071949">
    <property type="term" value="F:FAD binding"/>
    <property type="evidence" value="ECO:0007669"/>
    <property type="project" value="InterPro"/>
</dbReference>
<comment type="caution">
    <text evidence="5">The sequence shown here is derived from an EMBL/GenBank/DDBJ whole genome shotgun (WGS) entry which is preliminary data.</text>
</comment>
<evidence type="ECO:0000256" key="2">
    <source>
        <dbReference type="ARBA" id="ARBA00022630"/>
    </source>
</evidence>
<feature type="domain" description="FAD-binding" evidence="4">
    <location>
        <begin position="5"/>
        <end position="376"/>
    </location>
</feature>
<dbReference type="EC" id="1.14.13.20" evidence="5"/>
<dbReference type="InterPro" id="IPR050641">
    <property type="entry name" value="RIFMO-like"/>
</dbReference>
<dbReference type="AlphaFoldDB" id="A0A7W7F6D0"/>
<dbReference type="InterPro" id="IPR002938">
    <property type="entry name" value="FAD-bd"/>
</dbReference>
<dbReference type="Proteomes" id="UP000566324">
    <property type="component" value="Unassembled WGS sequence"/>
</dbReference>
<dbReference type="Pfam" id="PF01494">
    <property type="entry name" value="FAD_binding_3"/>
    <property type="match status" value="1"/>
</dbReference>
<gene>
    <name evidence="5" type="ORF">GGQ98_001221</name>
</gene>
<evidence type="ECO:0000313" key="6">
    <source>
        <dbReference type="Proteomes" id="UP000566324"/>
    </source>
</evidence>
<dbReference type="RefSeq" id="WP_184066611.1">
    <property type="nucleotide sequence ID" value="NZ_JACHNZ010000011.1"/>
</dbReference>
<keyword evidence="5" id="KW-0503">Monooxygenase</keyword>
<dbReference type="Gene3D" id="3.30.9.10">
    <property type="entry name" value="D-Amino Acid Oxidase, subunit A, domain 2"/>
    <property type="match status" value="1"/>
</dbReference>
<dbReference type="Gene3D" id="3.50.50.60">
    <property type="entry name" value="FAD/NAD(P)-binding domain"/>
    <property type="match status" value="1"/>
</dbReference>
<evidence type="ECO:0000256" key="1">
    <source>
        <dbReference type="ARBA" id="ARBA00001974"/>
    </source>
</evidence>
<keyword evidence="3" id="KW-0274">FAD</keyword>
<evidence type="ECO:0000313" key="5">
    <source>
        <dbReference type="EMBL" id="MBB4631609.1"/>
    </source>
</evidence>
<evidence type="ECO:0000259" key="4">
    <source>
        <dbReference type="Pfam" id="PF01494"/>
    </source>
</evidence>
<keyword evidence="2" id="KW-0285">Flavoprotein</keyword>
<dbReference type="GO" id="GO:0018666">
    <property type="term" value="F:2,4-dichlorophenol 6-monooxygenase activity"/>
    <property type="evidence" value="ECO:0007669"/>
    <property type="project" value="UniProtKB-EC"/>
</dbReference>
<dbReference type="PROSITE" id="PS51257">
    <property type="entry name" value="PROKAR_LIPOPROTEIN"/>
    <property type="match status" value="1"/>
</dbReference>
<comment type="cofactor">
    <cofactor evidence="1">
        <name>FAD</name>
        <dbReference type="ChEBI" id="CHEBI:57692"/>
    </cofactor>
</comment>
<dbReference type="EMBL" id="JACHNZ010000011">
    <property type="protein sequence ID" value="MBB4631609.1"/>
    <property type="molecule type" value="Genomic_DNA"/>
</dbReference>
<dbReference type="SUPFAM" id="SSF51905">
    <property type="entry name" value="FAD/NAD(P)-binding domain"/>
    <property type="match status" value="1"/>
</dbReference>
<accession>A0A7W7F6D0</accession>
<dbReference type="PANTHER" id="PTHR43004:SF19">
    <property type="entry name" value="BINDING MONOOXYGENASE, PUTATIVE (JCVI)-RELATED"/>
    <property type="match status" value="1"/>
</dbReference>
<keyword evidence="6" id="KW-1185">Reference proteome</keyword>
<sequence length="594" mass="65452">MKVIETPVLIVGGAGCGLSSAIMLAQAGIESWLVERYPTTSPAPKAHYLNQRTMEIFREIGIADRIYSVSTPQENMSRVGWFTSLGGDGELDRKTIHLMDAFGGRSLKEVYDRDSPCRSANYPQLRLEPLLLEHARTLPLAKINYHHEVQSFEQDADGVTATVLERGTGETYQVRARYMIAADGGRFVGPTLGIPMDGIDRLFDMVTCHFGADLSHVIDDDSPMIRWFINPEKGGSWGSGVMVALGPDHYDRHSEEWLLHFAFQPDDPAQFDAESVVPRLKELLRLPDIDPRIIRMNNWKVQGVLARRFQEGRIFLAGDAAHRHPPTTGLGLNTAVQDAQNLTWKLAAVLKGQAAPSLLDSYETERRPVASRNVNWAMLTFQNHLVIDAGIGLIPAAPVEVNREAFRILFSDTPEGVTRRHRLDEVIRTQRTEFQAHDLEIGFYYGGDAVIPDGTQPPPQSPMGDEYHPVTRPGHRLPHAWLEGPEGRVSTLDLVGRGGFTLFVASDASGWRRVGEAAAERLGVPLRVVLVGEGGYRDVDRCWALVRGTGDDGAVLVRPDGHVGWRAADVAGREQLPEALAAILGRDCALAAVA</sequence>
<dbReference type="InterPro" id="IPR036188">
    <property type="entry name" value="FAD/NAD-bd_sf"/>
</dbReference>
<dbReference type="PANTHER" id="PTHR43004">
    <property type="entry name" value="TRK SYSTEM POTASSIUM UPTAKE PROTEIN"/>
    <property type="match status" value="1"/>
</dbReference>
<proteinExistence type="predicted"/>
<keyword evidence="5" id="KW-0560">Oxidoreductase</keyword>
<reference evidence="5 6" key="1">
    <citation type="submission" date="2020-08" db="EMBL/GenBank/DDBJ databases">
        <title>Genomic Encyclopedia of Type Strains, Phase IV (KMG-IV): sequencing the most valuable type-strain genomes for metagenomic binning, comparative biology and taxonomic classification.</title>
        <authorList>
            <person name="Goeker M."/>
        </authorList>
    </citation>
    <scope>NUCLEOTIDE SEQUENCE [LARGE SCALE GENOMIC DNA]</scope>
    <source>
        <strain evidence="5 6">DSM 17328</strain>
    </source>
</reference>